<organism evidence="7 8">
    <name type="scientific">Natronospira bacteriovora</name>
    <dbReference type="NCBI Taxonomy" id="3069753"/>
    <lineage>
        <taxon>Bacteria</taxon>
        <taxon>Pseudomonadati</taxon>
        <taxon>Pseudomonadota</taxon>
        <taxon>Gammaproteobacteria</taxon>
        <taxon>Natronospirales</taxon>
        <taxon>Natronospiraceae</taxon>
        <taxon>Natronospira</taxon>
    </lineage>
</organism>
<reference evidence="7 8" key="1">
    <citation type="submission" date="2023-08" db="EMBL/GenBank/DDBJ databases">
        <title>Whole-genome sequencing of halo(alkali)philic microorganisms from hypersaline lakes.</title>
        <authorList>
            <person name="Sorokin D.Y."/>
            <person name="Abbas B."/>
            <person name="Merkel A.Y."/>
        </authorList>
    </citation>
    <scope>NUCLEOTIDE SEQUENCE [LARGE SCALE GENOMIC DNA]</scope>
    <source>
        <strain evidence="7 8">AB-CW4</strain>
    </source>
</reference>
<keyword evidence="8" id="KW-1185">Reference proteome</keyword>
<evidence type="ECO:0000256" key="1">
    <source>
        <dbReference type="ARBA" id="ARBA00004141"/>
    </source>
</evidence>
<keyword evidence="5 6" id="KW-0472">Membrane</keyword>
<evidence type="ECO:0000256" key="4">
    <source>
        <dbReference type="ARBA" id="ARBA00022989"/>
    </source>
</evidence>
<name>A0ABU0W8X8_9GAMM</name>
<comment type="similarity">
    <text evidence="2 6">Belongs to the GDT1 family.</text>
</comment>
<evidence type="ECO:0000313" key="7">
    <source>
        <dbReference type="EMBL" id="MDQ2070461.1"/>
    </source>
</evidence>
<dbReference type="InterPro" id="IPR001727">
    <property type="entry name" value="GDT1-like"/>
</dbReference>
<evidence type="ECO:0000256" key="3">
    <source>
        <dbReference type="ARBA" id="ARBA00022692"/>
    </source>
</evidence>
<dbReference type="PANTHER" id="PTHR12608">
    <property type="entry name" value="TRANSMEMBRANE PROTEIN HTP-1 RELATED"/>
    <property type="match status" value="1"/>
</dbReference>
<evidence type="ECO:0000256" key="5">
    <source>
        <dbReference type="ARBA" id="ARBA00023136"/>
    </source>
</evidence>
<feature type="transmembrane region" description="Helical" evidence="6">
    <location>
        <begin position="41"/>
        <end position="61"/>
    </location>
</feature>
<evidence type="ECO:0000256" key="2">
    <source>
        <dbReference type="ARBA" id="ARBA00009190"/>
    </source>
</evidence>
<evidence type="ECO:0000313" key="8">
    <source>
        <dbReference type="Proteomes" id="UP001239019"/>
    </source>
</evidence>
<comment type="caution">
    <text evidence="6">Lacks conserved residue(s) required for the propagation of feature annotation.</text>
</comment>
<sequence length="197" mass="21268">MIPYAAMEAFILSLAAVSLAELGDRTQLLALLLAVRFRKPWAVLAGLAVASVGIHGLSAGVGMSIGQFVDQQVLGWIVGALFVGMGIWVLVPEEAHADDRPRETGRGAFVTAMITFFLMEIGDKTQLTSMAMAAHFETVIPVMMGATFAMLLVNAPVIWLGHKFADRIPMRTVRVLAALVFIAIGLWILWETGFNNA</sequence>
<dbReference type="RefSeq" id="WP_306728961.1">
    <property type="nucleotide sequence ID" value="NZ_JAVDDT010000007.1"/>
</dbReference>
<gene>
    <name evidence="7" type="ORF">RBH19_11280</name>
</gene>
<dbReference type="PANTHER" id="PTHR12608:SF1">
    <property type="entry name" value="TRANSMEMBRANE PROTEIN 165"/>
    <property type="match status" value="1"/>
</dbReference>
<keyword evidence="4 6" id="KW-1133">Transmembrane helix</keyword>
<feature type="transmembrane region" description="Helical" evidence="6">
    <location>
        <begin position="172"/>
        <end position="190"/>
    </location>
</feature>
<accession>A0ABU0W8X8</accession>
<proteinExistence type="inferred from homology"/>
<comment type="subcellular location">
    <subcellularLocation>
        <location evidence="1 6">Membrane</location>
        <topology evidence="1 6">Multi-pass membrane protein</topology>
    </subcellularLocation>
</comment>
<dbReference type="EMBL" id="JAVDDT010000007">
    <property type="protein sequence ID" value="MDQ2070461.1"/>
    <property type="molecule type" value="Genomic_DNA"/>
</dbReference>
<comment type="caution">
    <text evidence="7">The sequence shown here is derived from an EMBL/GenBank/DDBJ whole genome shotgun (WGS) entry which is preliminary data.</text>
</comment>
<protein>
    <recommendedName>
        <fullName evidence="6">GDT1 family protein</fullName>
    </recommendedName>
</protein>
<feature type="transmembrane region" description="Helical" evidence="6">
    <location>
        <begin position="139"/>
        <end position="160"/>
    </location>
</feature>
<evidence type="ECO:0000256" key="6">
    <source>
        <dbReference type="RuleBase" id="RU365102"/>
    </source>
</evidence>
<dbReference type="Pfam" id="PF01169">
    <property type="entry name" value="GDT1"/>
    <property type="match status" value="2"/>
</dbReference>
<dbReference type="Proteomes" id="UP001239019">
    <property type="component" value="Unassembled WGS sequence"/>
</dbReference>
<keyword evidence="3 6" id="KW-0812">Transmembrane</keyword>
<feature type="transmembrane region" description="Helical" evidence="6">
    <location>
        <begin position="73"/>
        <end position="91"/>
    </location>
</feature>